<accession>A0ABU9WW14</accession>
<sequence length="77" mass="7648">MRTTLDLDPRVLAAARARVRARESRSVGAAVSELALAGLAAQAAGAPSDADGGLVLLPAAEGHVVTDEMVAKARAGG</sequence>
<dbReference type="Proteomes" id="UP001422074">
    <property type="component" value="Unassembled WGS sequence"/>
</dbReference>
<dbReference type="RefSeq" id="WP_345882848.1">
    <property type="nucleotide sequence ID" value="NZ_JBDFRB010000001.1"/>
</dbReference>
<name>A0ABU9WW14_9MICC</name>
<evidence type="ECO:0000313" key="1">
    <source>
        <dbReference type="EMBL" id="MEN2743355.1"/>
    </source>
</evidence>
<comment type="caution">
    <text evidence="1">The sequence shown here is derived from an EMBL/GenBank/DDBJ whole genome shotgun (WGS) entry which is preliminary data.</text>
</comment>
<protein>
    <recommendedName>
        <fullName evidence="3">Antitoxin</fullName>
    </recommendedName>
</protein>
<dbReference type="EMBL" id="JBDFRB010000001">
    <property type="protein sequence ID" value="MEN2743355.1"/>
    <property type="molecule type" value="Genomic_DNA"/>
</dbReference>
<reference evidence="1 2" key="1">
    <citation type="submission" date="2024-05" db="EMBL/GenBank/DDBJ databases">
        <title>Sinomonas sp. nov., isolated from a waste landfill.</title>
        <authorList>
            <person name="Zhao Y."/>
        </authorList>
    </citation>
    <scope>NUCLEOTIDE SEQUENCE [LARGE SCALE GENOMIC DNA]</scope>
    <source>
        <strain evidence="1 2">CCTCC AB2014300</strain>
    </source>
</reference>
<keyword evidence="2" id="KW-1185">Reference proteome</keyword>
<proteinExistence type="predicted"/>
<evidence type="ECO:0000313" key="2">
    <source>
        <dbReference type="Proteomes" id="UP001422074"/>
    </source>
</evidence>
<organism evidence="1 2">
    <name type="scientific">Sinomonas halotolerans</name>
    <dbReference type="NCBI Taxonomy" id="1644133"/>
    <lineage>
        <taxon>Bacteria</taxon>
        <taxon>Bacillati</taxon>
        <taxon>Actinomycetota</taxon>
        <taxon>Actinomycetes</taxon>
        <taxon>Micrococcales</taxon>
        <taxon>Micrococcaceae</taxon>
        <taxon>Sinomonas</taxon>
    </lineage>
</organism>
<evidence type="ECO:0008006" key="3">
    <source>
        <dbReference type="Google" id="ProtNLM"/>
    </source>
</evidence>
<gene>
    <name evidence="1" type="ORF">ABCQ75_02225</name>
</gene>